<evidence type="ECO:0000313" key="6">
    <source>
        <dbReference type="EMBL" id="SEH77971.1"/>
    </source>
</evidence>
<keyword evidence="2 3" id="KW-0456">Lyase</keyword>
<gene>
    <name evidence="6" type="ORF">SAMN04488075_1006</name>
</gene>
<dbReference type="SMART" id="SM01130">
    <property type="entry name" value="DHDPS"/>
    <property type="match status" value="1"/>
</dbReference>
<reference evidence="7" key="1">
    <citation type="submission" date="2016-10" db="EMBL/GenBank/DDBJ databases">
        <authorList>
            <person name="Varghese N."/>
            <person name="Submissions S."/>
        </authorList>
    </citation>
    <scope>NUCLEOTIDE SEQUENCE [LARGE SCALE GENOMIC DNA]</scope>
    <source>
        <strain evidence="7">DSM 11593</strain>
    </source>
</reference>
<dbReference type="PRINTS" id="PR00146">
    <property type="entry name" value="DHPICSNTHASE"/>
</dbReference>
<dbReference type="SUPFAM" id="SSF51569">
    <property type="entry name" value="Aldolase"/>
    <property type="match status" value="1"/>
</dbReference>
<protein>
    <submittedName>
        <fullName evidence="6">4-hydroxy-tetrahydrodipicolinate synthase</fullName>
    </submittedName>
</protein>
<dbReference type="PANTHER" id="PTHR12128">
    <property type="entry name" value="DIHYDRODIPICOLINATE SYNTHASE"/>
    <property type="match status" value="1"/>
</dbReference>
<dbReference type="CDD" id="cd00408">
    <property type="entry name" value="DHDPS-like"/>
    <property type="match status" value="1"/>
</dbReference>
<feature type="active site" description="Proton donor/acceptor" evidence="4">
    <location>
        <position position="136"/>
    </location>
</feature>
<sequence length="304" mass="32153">MTKAKWTGVFPALATPFTSEGKIDKAQQAALVELLLSEGVHGFIVGGSTGEYYSMSLEEREELFRGVHAVVAGRGTLIAGTSSTNHAETLHLTRVAKDIGYDGVMVLPPVYCLPTPAEIVKVFEEIAAIGLPIMVYNNPARVGVALPTGLTEKLTAIPGVAAYKESARDLYAVAELCYATRDRLAIFAGLEPYGAAIMSRGGAGIVSTISNVVGRQVVDYYNAIRAGDAAEAAKNQRVIDEMYHLLGRSGLANFSFVKCAMAALGRPGGAVRAPHIMGDDAKIAEIGKEVRAIYARAGIELPQA</sequence>
<dbReference type="Pfam" id="PF00701">
    <property type="entry name" value="DHDPS"/>
    <property type="match status" value="1"/>
</dbReference>
<feature type="binding site" evidence="5">
    <location>
        <position position="206"/>
    </location>
    <ligand>
        <name>pyruvate</name>
        <dbReference type="ChEBI" id="CHEBI:15361"/>
    </ligand>
</feature>
<evidence type="ECO:0000256" key="1">
    <source>
        <dbReference type="ARBA" id="ARBA00007592"/>
    </source>
</evidence>
<accession>A0A1H6KWH4</accession>
<feature type="binding site" evidence="5">
    <location>
        <position position="49"/>
    </location>
    <ligand>
        <name>pyruvate</name>
        <dbReference type="ChEBI" id="CHEBI:15361"/>
    </ligand>
</feature>
<evidence type="ECO:0000256" key="3">
    <source>
        <dbReference type="PIRNR" id="PIRNR001365"/>
    </source>
</evidence>
<evidence type="ECO:0000256" key="2">
    <source>
        <dbReference type="ARBA" id="ARBA00023239"/>
    </source>
</evidence>
<dbReference type="OrthoDB" id="7431780at2"/>
<dbReference type="RefSeq" id="WP_090846033.1">
    <property type="nucleotide sequence ID" value="NZ_FNXG01000002.1"/>
</dbReference>
<dbReference type="GO" id="GO:0008840">
    <property type="term" value="F:4-hydroxy-tetrahydrodipicolinate synthase activity"/>
    <property type="evidence" value="ECO:0007669"/>
    <property type="project" value="TreeGrafter"/>
</dbReference>
<proteinExistence type="inferred from homology"/>
<evidence type="ECO:0000256" key="5">
    <source>
        <dbReference type="PIRSR" id="PIRSR001365-2"/>
    </source>
</evidence>
<dbReference type="InterPro" id="IPR013785">
    <property type="entry name" value="Aldolase_TIM"/>
</dbReference>
<dbReference type="PIRSF" id="PIRSF001365">
    <property type="entry name" value="DHDPS"/>
    <property type="match status" value="1"/>
</dbReference>
<organism evidence="6 7">
    <name type="scientific">Paracoccus alkenifer</name>
    <dbReference type="NCBI Taxonomy" id="65735"/>
    <lineage>
        <taxon>Bacteria</taxon>
        <taxon>Pseudomonadati</taxon>
        <taxon>Pseudomonadota</taxon>
        <taxon>Alphaproteobacteria</taxon>
        <taxon>Rhodobacterales</taxon>
        <taxon>Paracoccaceae</taxon>
        <taxon>Paracoccus</taxon>
    </lineage>
</organism>
<evidence type="ECO:0000256" key="4">
    <source>
        <dbReference type="PIRSR" id="PIRSR001365-1"/>
    </source>
</evidence>
<dbReference type="EMBL" id="FNXG01000002">
    <property type="protein sequence ID" value="SEH77971.1"/>
    <property type="molecule type" value="Genomic_DNA"/>
</dbReference>
<dbReference type="PANTHER" id="PTHR12128:SF66">
    <property type="entry name" value="4-HYDROXY-2-OXOGLUTARATE ALDOLASE, MITOCHONDRIAL"/>
    <property type="match status" value="1"/>
</dbReference>
<dbReference type="InterPro" id="IPR002220">
    <property type="entry name" value="DapA-like"/>
</dbReference>
<dbReference type="Gene3D" id="3.20.20.70">
    <property type="entry name" value="Aldolase class I"/>
    <property type="match status" value="1"/>
</dbReference>
<feature type="active site" description="Schiff-base intermediate with substrate" evidence="4">
    <location>
        <position position="164"/>
    </location>
</feature>
<dbReference type="STRING" id="65735.SAMN04488075_1006"/>
<dbReference type="Proteomes" id="UP000199125">
    <property type="component" value="Unassembled WGS sequence"/>
</dbReference>
<name>A0A1H6KWH4_9RHOB</name>
<evidence type="ECO:0000313" key="7">
    <source>
        <dbReference type="Proteomes" id="UP000199125"/>
    </source>
</evidence>
<dbReference type="AlphaFoldDB" id="A0A1H6KWH4"/>
<comment type="similarity">
    <text evidence="1 3">Belongs to the DapA family.</text>
</comment>
<keyword evidence="7" id="KW-1185">Reference proteome</keyword>